<keyword evidence="7" id="KW-1185">Reference proteome</keyword>
<keyword evidence="3" id="KW-0804">Transcription</keyword>
<dbReference type="GO" id="GO:0000976">
    <property type="term" value="F:transcription cis-regulatory region binding"/>
    <property type="evidence" value="ECO:0007669"/>
    <property type="project" value="TreeGrafter"/>
</dbReference>
<keyword evidence="1" id="KW-0805">Transcription regulation</keyword>
<dbReference type="InterPro" id="IPR009057">
    <property type="entry name" value="Homeodomain-like_sf"/>
</dbReference>
<evidence type="ECO:0000256" key="4">
    <source>
        <dbReference type="PROSITE-ProRule" id="PRU00335"/>
    </source>
</evidence>
<evidence type="ECO:0000256" key="1">
    <source>
        <dbReference type="ARBA" id="ARBA00023015"/>
    </source>
</evidence>
<dbReference type="AlphaFoldDB" id="A0A2T0LT86"/>
<dbReference type="InterPro" id="IPR050109">
    <property type="entry name" value="HTH-type_TetR-like_transc_reg"/>
</dbReference>
<comment type="caution">
    <text evidence="6">The sequence shown here is derived from an EMBL/GenBank/DDBJ whole genome shotgun (WGS) entry which is preliminary data.</text>
</comment>
<dbReference type="OrthoDB" id="7186128at2"/>
<dbReference type="PRINTS" id="PR00455">
    <property type="entry name" value="HTHTETR"/>
</dbReference>
<dbReference type="GO" id="GO:0003700">
    <property type="term" value="F:DNA-binding transcription factor activity"/>
    <property type="evidence" value="ECO:0007669"/>
    <property type="project" value="TreeGrafter"/>
</dbReference>
<dbReference type="SUPFAM" id="SSF46689">
    <property type="entry name" value="Homeodomain-like"/>
    <property type="match status" value="1"/>
</dbReference>
<evidence type="ECO:0000313" key="6">
    <source>
        <dbReference type="EMBL" id="PRX46958.1"/>
    </source>
</evidence>
<dbReference type="Gene3D" id="1.10.357.10">
    <property type="entry name" value="Tetracycline Repressor, domain 2"/>
    <property type="match status" value="1"/>
</dbReference>
<dbReference type="PROSITE" id="PS50977">
    <property type="entry name" value="HTH_TETR_2"/>
    <property type="match status" value="1"/>
</dbReference>
<dbReference type="PANTHER" id="PTHR30055">
    <property type="entry name" value="HTH-TYPE TRANSCRIPTIONAL REGULATOR RUTR"/>
    <property type="match status" value="1"/>
</dbReference>
<keyword evidence="2 4" id="KW-0238">DNA-binding</keyword>
<feature type="DNA-binding region" description="H-T-H motif" evidence="4">
    <location>
        <begin position="37"/>
        <end position="56"/>
    </location>
</feature>
<evidence type="ECO:0000256" key="2">
    <source>
        <dbReference type="ARBA" id="ARBA00023125"/>
    </source>
</evidence>
<feature type="domain" description="HTH tetR-type" evidence="5">
    <location>
        <begin position="14"/>
        <end position="74"/>
    </location>
</feature>
<dbReference type="InterPro" id="IPR001647">
    <property type="entry name" value="HTH_TetR"/>
</dbReference>
<gene>
    <name evidence="6" type="ORF">B0I33_10655</name>
</gene>
<dbReference type="Proteomes" id="UP000238362">
    <property type="component" value="Unassembled WGS sequence"/>
</dbReference>
<accession>A0A2T0LT86</accession>
<dbReference type="Pfam" id="PF00440">
    <property type="entry name" value="TetR_N"/>
    <property type="match status" value="1"/>
</dbReference>
<evidence type="ECO:0000313" key="7">
    <source>
        <dbReference type="Proteomes" id="UP000238362"/>
    </source>
</evidence>
<dbReference type="EMBL" id="PVNH01000006">
    <property type="protein sequence ID" value="PRX46958.1"/>
    <property type="molecule type" value="Genomic_DNA"/>
</dbReference>
<evidence type="ECO:0000256" key="3">
    <source>
        <dbReference type="ARBA" id="ARBA00023163"/>
    </source>
</evidence>
<evidence type="ECO:0000259" key="5">
    <source>
        <dbReference type="PROSITE" id="PS50977"/>
    </source>
</evidence>
<sequence length="203" mass="23041">MVKSIAEPSNMRSRRTRAALLKAARELLEEKGFDALTMAAVGDRAAVTRRAVYLHFDTRTELVMALYDYVGEQEGLAESLARVWAAPDSLAALDQWARHIAYYTPKVLRVDREVARIEGADPDAARHRKFAISNQRANVRRLVRWLADEGRLAEGWSVDQAVDMVWALASPEIVERLHGIRRWPLKKMHERLAATLRVITVDS</sequence>
<reference evidence="6 7" key="1">
    <citation type="submission" date="2018-03" db="EMBL/GenBank/DDBJ databases">
        <title>Genomic Encyclopedia of Type Strains, Phase III (KMG-III): the genomes of soil and plant-associated and newly described type strains.</title>
        <authorList>
            <person name="Whitman W."/>
        </authorList>
    </citation>
    <scope>NUCLEOTIDE SEQUENCE [LARGE SCALE GENOMIC DNA]</scope>
    <source>
        <strain evidence="6 7">CGMCC 4.7125</strain>
    </source>
</reference>
<organism evidence="6 7">
    <name type="scientific">Prauserella shujinwangii</name>
    <dbReference type="NCBI Taxonomy" id="1453103"/>
    <lineage>
        <taxon>Bacteria</taxon>
        <taxon>Bacillati</taxon>
        <taxon>Actinomycetota</taxon>
        <taxon>Actinomycetes</taxon>
        <taxon>Pseudonocardiales</taxon>
        <taxon>Pseudonocardiaceae</taxon>
        <taxon>Prauserella</taxon>
    </lineage>
</organism>
<dbReference type="PANTHER" id="PTHR30055:SF234">
    <property type="entry name" value="HTH-TYPE TRANSCRIPTIONAL REGULATOR BETI"/>
    <property type="match status" value="1"/>
</dbReference>
<dbReference type="RefSeq" id="WP_106179513.1">
    <property type="nucleotide sequence ID" value="NZ_PVNH01000006.1"/>
</dbReference>
<proteinExistence type="predicted"/>
<name>A0A2T0LT86_9PSEU</name>
<protein>
    <submittedName>
        <fullName evidence="6">TetR family transcriptional regulator</fullName>
    </submittedName>
</protein>